<comment type="caution">
    <text evidence="1">The sequence shown here is derived from an EMBL/GenBank/DDBJ whole genome shotgun (WGS) entry which is preliminary data.</text>
</comment>
<evidence type="ECO:0000313" key="2">
    <source>
        <dbReference type="Proteomes" id="UP000634134"/>
    </source>
</evidence>
<keyword evidence="2" id="KW-1185">Reference proteome</keyword>
<dbReference type="Pfam" id="PF03693">
    <property type="entry name" value="ParD_antitoxin"/>
    <property type="match status" value="1"/>
</dbReference>
<protein>
    <submittedName>
        <fullName evidence="1">Type II toxin-antitoxin system ParD family antitoxin</fullName>
    </submittedName>
</protein>
<dbReference type="Proteomes" id="UP000634134">
    <property type="component" value="Unassembled WGS sequence"/>
</dbReference>
<dbReference type="RefSeq" id="WP_194122034.1">
    <property type="nucleotide sequence ID" value="NZ_JACYGY010000001.1"/>
</dbReference>
<sequence>MDKNKLEEQKLRLLRQALIEGEGSGWIENFDPVDFKAKLKENLAANAKASRLIIFNKYSEAK</sequence>
<organism evidence="1 2">
    <name type="scientific">Dyadobacter subterraneus</name>
    <dbReference type="NCBI Taxonomy" id="2773304"/>
    <lineage>
        <taxon>Bacteria</taxon>
        <taxon>Pseudomonadati</taxon>
        <taxon>Bacteroidota</taxon>
        <taxon>Cytophagia</taxon>
        <taxon>Cytophagales</taxon>
        <taxon>Spirosomataceae</taxon>
        <taxon>Dyadobacter</taxon>
    </lineage>
</organism>
<proteinExistence type="predicted"/>
<name>A0ABR9WEM5_9BACT</name>
<accession>A0ABR9WEM5</accession>
<gene>
    <name evidence="1" type="ORF">IEE83_18815</name>
</gene>
<evidence type="ECO:0000313" key="1">
    <source>
        <dbReference type="EMBL" id="MBE9463940.1"/>
    </source>
</evidence>
<dbReference type="InterPro" id="IPR022789">
    <property type="entry name" value="ParD"/>
</dbReference>
<dbReference type="EMBL" id="JACYGY010000001">
    <property type="protein sequence ID" value="MBE9463940.1"/>
    <property type="molecule type" value="Genomic_DNA"/>
</dbReference>
<reference evidence="2" key="1">
    <citation type="submission" date="2023-07" db="EMBL/GenBank/DDBJ databases">
        <title>Dyadobacter sp. nov 'subterranea' isolated from contaminted grondwater.</title>
        <authorList>
            <person name="Szabo I."/>
            <person name="Al-Omari J."/>
            <person name="Szerdahelyi S.G."/>
            <person name="Rado J."/>
        </authorList>
    </citation>
    <scope>NUCLEOTIDE SEQUENCE [LARGE SCALE GENOMIC DNA]</scope>
    <source>
        <strain evidence="2">UP-52</strain>
    </source>
</reference>